<proteinExistence type="predicted"/>
<dbReference type="GO" id="GO:0005615">
    <property type="term" value="C:extracellular space"/>
    <property type="evidence" value="ECO:0007669"/>
    <property type="project" value="TreeGrafter"/>
</dbReference>
<keyword evidence="2" id="KW-0964">Secreted</keyword>
<dbReference type="SMART" id="SM00131">
    <property type="entry name" value="KU"/>
    <property type="match status" value="1"/>
</dbReference>
<dbReference type="InterPro" id="IPR020901">
    <property type="entry name" value="Prtase_inh_Kunz-CS"/>
</dbReference>
<name>A0AA35QR38_9SAUR</name>
<dbReference type="CDD" id="cd00109">
    <property type="entry name" value="Kunitz-type"/>
    <property type="match status" value="1"/>
</dbReference>
<dbReference type="Proteomes" id="UP001178461">
    <property type="component" value="Unassembled WGS sequence"/>
</dbReference>
<keyword evidence="5" id="KW-1015">Disulfide bond</keyword>
<comment type="caution">
    <text evidence="8">The sequence shown here is derived from an EMBL/GenBank/DDBJ whole genome shotgun (WGS) entry which is preliminary data.</text>
</comment>
<evidence type="ECO:0000259" key="7">
    <source>
        <dbReference type="PROSITE" id="PS50279"/>
    </source>
</evidence>
<dbReference type="InterPro" id="IPR050098">
    <property type="entry name" value="TFPI/VKTCI-like"/>
</dbReference>
<organism evidence="8 9">
    <name type="scientific">Podarcis lilfordi</name>
    <name type="common">Lilford's wall lizard</name>
    <dbReference type="NCBI Taxonomy" id="74358"/>
    <lineage>
        <taxon>Eukaryota</taxon>
        <taxon>Metazoa</taxon>
        <taxon>Chordata</taxon>
        <taxon>Craniata</taxon>
        <taxon>Vertebrata</taxon>
        <taxon>Euteleostomi</taxon>
        <taxon>Lepidosauria</taxon>
        <taxon>Squamata</taxon>
        <taxon>Bifurcata</taxon>
        <taxon>Unidentata</taxon>
        <taxon>Episquamata</taxon>
        <taxon>Laterata</taxon>
        <taxon>Lacertibaenia</taxon>
        <taxon>Lacertidae</taxon>
        <taxon>Podarcis</taxon>
    </lineage>
</organism>
<evidence type="ECO:0000256" key="5">
    <source>
        <dbReference type="ARBA" id="ARBA00023157"/>
    </source>
</evidence>
<evidence type="ECO:0000313" key="9">
    <source>
        <dbReference type="Proteomes" id="UP001178461"/>
    </source>
</evidence>
<reference evidence="8" key="1">
    <citation type="submission" date="2022-12" db="EMBL/GenBank/DDBJ databases">
        <authorList>
            <person name="Alioto T."/>
            <person name="Alioto T."/>
            <person name="Gomez Garrido J."/>
        </authorList>
    </citation>
    <scope>NUCLEOTIDE SEQUENCE</scope>
</reference>
<protein>
    <submittedName>
        <fullName evidence="8">Carboxypeptidase inhibitor SmCI-like</fullName>
    </submittedName>
</protein>
<keyword evidence="3" id="KW-0646">Protease inhibitor</keyword>
<dbReference type="Pfam" id="PF00014">
    <property type="entry name" value="Kunitz_BPTI"/>
    <property type="match status" value="1"/>
</dbReference>
<dbReference type="PANTHER" id="PTHR10083">
    <property type="entry name" value="KUNITZ-TYPE PROTEASE INHIBITOR-RELATED"/>
    <property type="match status" value="1"/>
</dbReference>
<dbReference type="GO" id="GO:0004867">
    <property type="term" value="F:serine-type endopeptidase inhibitor activity"/>
    <property type="evidence" value="ECO:0007669"/>
    <property type="project" value="UniProtKB-KW"/>
</dbReference>
<feature type="domain" description="BPTI/Kunitz inhibitor" evidence="7">
    <location>
        <begin position="37"/>
        <end position="87"/>
    </location>
</feature>
<dbReference type="PROSITE" id="PS00280">
    <property type="entry name" value="BPTI_KUNITZ_1"/>
    <property type="match status" value="1"/>
</dbReference>
<evidence type="ECO:0000313" key="8">
    <source>
        <dbReference type="EMBL" id="CAI7935339.1"/>
    </source>
</evidence>
<sequence>MQCGPFILLSLIVGLFAPWPELLGISASDTDGLPDICKLPKKVGKCRASFISFFFNVETLKCEIFIYGGCGKNANNFRNESQCYQECGRFVVKDE</sequence>
<evidence type="ECO:0000256" key="4">
    <source>
        <dbReference type="ARBA" id="ARBA00022900"/>
    </source>
</evidence>
<evidence type="ECO:0000256" key="1">
    <source>
        <dbReference type="ARBA" id="ARBA00004613"/>
    </source>
</evidence>
<feature type="signal peptide" evidence="6">
    <location>
        <begin position="1"/>
        <end position="24"/>
    </location>
</feature>
<dbReference type="PROSITE" id="PS50279">
    <property type="entry name" value="BPTI_KUNITZ_2"/>
    <property type="match status" value="1"/>
</dbReference>
<comment type="subcellular location">
    <subcellularLocation>
        <location evidence="1">Secreted</location>
    </subcellularLocation>
</comment>
<evidence type="ECO:0000256" key="2">
    <source>
        <dbReference type="ARBA" id="ARBA00022525"/>
    </source>
</evidence>
<accession>A0AA35QR38</accession>
<dbReference type="PRINTS" id="PR00759">
    <property type="entry name" value="BASICPTASE"/>
</dbReference>
<dbReference type="EMBL" id="CANTUW010000273">
    <property type="protein sequence ID" value="CAI7935339.1"/>
    <property type="molecule type" value="Genomic_DNA"/>
</dbReference>
<gene>
    <name evidence="8" type="ORF">PODLI_1B010664</name>
</gene>
<dbReference type="FunFam" id="4.10.410.10:FF:000011">
    <property type="entry name" value="Tissue factor pathway inhibitor"/>
    <property type="match status" value="1"/>
</dbReference>
<keyword evidence="4" id="KW-0722">Serine protease inhibitor</keyword>
<dbReference type="Gene3D" id="4.10.410.10">
    <property type="entry name" value="Pancreatic trypsin inhibitor Kunitz domain"/>
    <property type="match status" value="1"/>
</dbReference>
<dbReference type="InterPro" id="IPR002223">
    <property type="entry name" value="Kunitz_BPTI"/>
</dbReference>
<feature type="chain" id="PRO_5041465123" evidence="6">
    <location>
        <begin position="25"/>
        <end position="95"/>
    </location>
</feature>
<keyword evidence="6" id="KW-0732">Signal</keyword>
<dbReference type="AlphaFoldDB" id="A0AA35QR38"/>
<dbReference type="SUPFAM" id="SSF57362">
    <property type="entry name" value="BPTI-like"/>
    <property type="match status" value="1"/>
</dbReference>
<evidence type="ECO:0000256" key="3">
    <source>
        <dbReference type="ARBA" id="ARBA00022690"/>
    </source>
</evidence>
<keyword evidence="9" id="KW-1185">Reference proteome</keyword>
<evidence type="ECO:0000256" key="6">
    <source>
        <dbReference type="SAM" id="SignalP"/>
    </source>
</evidence>
<dbReference type="PANTHER" id="PTHR10083:SF374">
    <property type="entry name" value="BPTI_KUNITZ INHIBITOR DOMAIN-CONTAINING PROTEIN"/>
    <property type="match status" value="1"/>
</dbReference>
<dbReference type="InterPro" id="IPR036880">
    <property type="entry name" value="Kunitz_BPTI_sf"/>
</dbReference>